<accession>A0A0J8U9P5</accession>
<dbReference type="PATRIC" id="fig|451644.5.peg.2400"/>
<dbReference type="RefSeq" id="WP_048895723.1">
    <property type="nucleotide sequence ID" value="NZ_LFOD01000008.1"/>
</dbReference>
<organism evidence="1 2">
    <name type="scientific">Mycolicibacterium conceptionense</name>
    <dbReference type="NCBI Taxonomy" id="451644"/>
    <lineage>
        <taxon>Bacteria</taxon>
        <taxon>Bacillati</taxon>
        <taxon>Actinomycetota</taxon>
        <taxon>Actinomycetes</taxon>
        <taxon>Mycobacteriales</taxon>
        <taxon>Mycobacteriaceae</taxon>
        <taxon>Mycolicibacterium</taxon>
    </lineage>
</organism>
<sequence length="708" mass="77954">MELDSWASRSQWYQPLLTVEEMSSVLGVKPQSVRQYMSSVPGFPQPVTTSPGRSRCVQAEFYDFAANERPHLRHRIPRLYPLARTHLNPAQLLGAEARYIERQKVVLHYWQPDDDRGPIVTAYPAFHTPLPFDAQAWAQELSAQCAGVSAVVVPSIWPSMIPDPCHPDSVDSDQHLRVAVVQPGRFDAEFDGTVGWLDEFSWSDLANLLRVDVPYWPLGLRDADAMLAWQPEQVFTVAPRIRDDAATANIWRALEDSCSASVEASDVLTRACRHADYQLAADLGLIPGVRRACRPGNEQGLLRAAVPAIADAEPEHPTAGELAGLLHLPADPLHAESARLAGYTVGLWEPVISGVTDLRRERLGPLGQKWLDRLRPATSIQRGEFGYTMVISPLPESDQKIATLWFDPLNKDCWVAQTDARILVTQSPSAPAAQGDVMSVEIGVDVGNAFMADSAGQPWLMPNRTNAEYGIGYNGTAPRNLTRALEELVSDIHSHVSGRTARWVDGREEPAALLDLLVSTTSPLTLSRSELCRLIGSAEGTATKDVPAVETQAAAVKPAQDTNVALPNASPPHVDEAIMFTSDAAGQMVAVDIRQFPEDTPLVRARFHDFDGQIIDHPQWKQLFDNDIHSRQRVGYWQSDDGTVQVSTVWTGVSVEGGNPLIFHTTITGGRFHNATMHYSAATQAHVGHARTVTDMKDNRVPWFLVLR</sequence>
<dbReference type="AlphaFoldDB" id="A0A0J8U9P5"/>
<gene>
    <name evidence="1" type="ORF">ACT17_11635</name>
</gene>
<dbReference type="OrthoDB" id="4517419at2"/>
<name>A0A0J8U9P5_9MYCO</name>
<evidence type="ECO:0000313" key="2">
    <source>
        <dbReference type="Proteomes" id="UP000037594"/>
    </source>
</evidence>
<evidence type="ECO:0000313" key="1">
    <source>
        <dbReference type="EMBL" id="KMV18283.1"/>
    </source>
</evidence>
<protein>
    <submittedName>
        <fullName evidence="1">Uncharacterized protein</fullName>
    </submittedName>
</protein>
<dbReference type="Proteomes" id="UP000037594">
    <property type="component" value="Unassembled WGS sequence"/>
</dbReference>
<reference evidence="1 2" key="1">
    <citation type="submission" date="2015-06" db="EMBL/GenBank/DDBJ databases">
        <title>Genome sequence of Mycobacterium conceptionense strain MLE.</title>
        <authorList>
            <person name="Greninger A.L."/>
            <person name="Cunningham G."/>
            <person name="Chiu C.Y."/>
            <person name="Miller S."/>
        </authorList>
    </citation>
    <scope>NUCLEOTIDE SEQUENCE [LARGE SCALE GENOMIC DNA]</scope>
    <source>
        <strain evidence="1 2">MLE</strain>
    </source>
</reference>
<dbReference type="EMBL" id="LFOD01000008">
    <property type="protein sequence ID" value="KMV18283.1"/>
    <property type="molecule type" value="Genomic_DNA"/>
</dbReference>
<comment type="caution">
    <text evidence="1">The sequence shown here is derived from an EMBL/GenBank/DDBJ whole genome shotgun (WGS) entry which is preliminary data.</text>
</comment>
<proteinExistence type="predicted"/>